<comment type="caution">
    <text evidence="4">The sequence shown here is derived from an EMBL/GenBank/DDBJ whole genome shotgun (WGS) entry which is preliminary data.</text>
</comment>
<gene>
    <name evidence="4" type="ORF">AXI58_17655</name>
</gene>
<dbReference type="PROSITE" id="PS50110">
    <property type="entry name" value="RESPONSE_REGULATORY"/>
    <property type="match status" value="1"/>
</dbReference>
<dbReference type="SUPFAM" id="SSF50341">
    <property type="entry name" value="CheW-like"/>
    <property type="match status" value="1"/>
</dbReference>
<dbReference type="GO" id="GO:0006935">
    <property type="term" value="P:chemotaxis"/>
    <property type="evidence" value="ECO:0007669"/>
    <property type="project" value="InterPro"/>
</dbReference>
<reference evidence="5" key="1">
    <citation type="submission" date="2016-02" db="EMBL/GenBank/DDBJ databases">
        <authorList>
            <person name="Dunlap C."/>
        </authorList>
    </citation>
    <scope>NUCLEOTIDE SEQUENCE [LARGE SCALE GENOMIC DNA]</scope>
    <source>
        <strain evidence="5">NRRL B-41092</strain>
    </source>
</reference>
<dbReference type="InterPro" id="IPR002545">
    <property type="entry name" value="CheW-lke_dom"/>
</dbReference>
<evidence type="ECO:0000313" key="4">
    <source>
        <dbReference type="EMBL" id="KXZ18008.1"/>
    </source>
</evidence>
<feature type="domain" description="CheW-like" evidence="3">
    <location>
        <begin position="16"/>
        <end position="154"/>
    </location>
</feature>
<dbReference type="PANTHER" id="PTHR47233:SF3">
    <property type="entry name" value="CHEMOTAXIS PROTEIN CHEV"/>
    <property type="match status" value="1"/>
</dbReference>
<dbReference type="SUPFAM" id="SSF52172">
    <property type="entry name" value="CheY-like"/>
    <property type="match status" value="1"/>
</dbReference>
<dbReference type="PIRSF" id="PIRSF002867">
    <property type="entry name" value="CheV"/>
    <property type="match status" value="1"/>
</dbReference>
<name>A0A150F650_9BACI</name>
<accession>A0A150F650</accession>
<dbReference type="STRING" id="1793963.AXI58_17655"/>
<dbReference type="Pfam" id="PF01584">
    <property type="entry name" value="CheW"/>
    <property type="match status" value="1"/>
</dbReference>
<feature type="domain" description="Response regulatory" evidence="2">
    <location>
        <begin position="176"/>
        <end position="302"/>
    </location>
</feature>
<dbReference type="InterPro" id="IPR011006">
    <property type="entry name" value="CheY-like_superfamily"/>
</dbReference>
<protein>
    <submittedName>
        <fullName evidence="4">Chemotaxis protein CheV</fullName>
    </submittedName>
</protein>
<dbReference type="Proteomes" id="UP000075430">
    <property type="component" value="Unassembled WGS sequence"/>
</dbReference>
<dbReference type="SMART" id="SM00448">
    <property type="entry name" value="REC"/>
    <property type="match status" value="1"/>
</dbReference>
<sequence length="303" mass="34336">MSLQQYDILLDSGTNELEIVKFEVGVNTFGINVMKVREIIQPVEVTSVPQSHKDVEGMIKLRGEILPVISLYSFFGVDAQGSKDDKYIVTEFNKRKIVFHVGSVSQIHRVSWEAIEKPTSLNQGMERHLTGIIKLEDTMIFLPDYEKIIYDIESASGVETYHVHQEGFDERRAGKKLIIVEDSPLLMRLLTDELTEAGYNEIVAFENGKEAYDYVMNLTDNGASLSEHVDMIISDIEMPKMDGHRLTKLLKDNPKSSDVPIMIFSSLITDDLRHRGEVVGADEQISKPEISELIKKVDTYVIE</sequence>
<proteinExistence type="predicted"/>
<feature type="modified residue" description="4-aspartylphosphate" evidence="1">
    <location>
        <position position="235"/>
    </location>
</feature>
<dbReference type="InterPro" id="IPR001789">
    <property type="entry name" value="Sig_transdc_resp-reg_receiver"/>
</dbReference>
<dbReference type="GO" id="GO:0000160">
    <property type="term" value="P:phosphorelay signal transduction system"/>
    <property type="evidence" value="ECO:0007669"/>
    <property type="project" value="InterPro"/>
</dbReference>
<dbReference type="Gene3D" id="3.40.50.2300">
    <property type="match status" value="1"/>
</dbReference>
<dbReference type="InterPro" id="IPR024181">
    <property type="entry name" value="Chemotax_regulator_CheV"/>
</dbReference>
<dbReference type="RefSeq" id="WP_061522085.1">
    <property type="nucleotide sequence ID" value="NZ_JAJJBV010000029.1"/>
</dbReference>
<organism evidence="4 5">
    <name type="scientific">Bacillus nakamurai</name>
    <dbReference type="NCBI Taxonomy" id="1793963"/>
    <lineage>
        <taxon>Bacteria</taxon>
        <taxon>Bacillati</taxon>
        <taxon>Bacillota</taxon>
        <taxon>Bacilli</taxon>
        <taxon>Bacillales</taxon>
        <taxon>Bacillaceae</taxon>
        <taxon>Bacillus</taxon>
    </lineage>
</organism>
<dbReference type="PANTHER" id="PTHR47233">
    <property type="entry name" value="CHEMOTAXIS PROTEIN CHEV"/>
    <property type="match status" value="1"/>
</dbReference>
<dbReference type="EMBL" id="LSBA01000018">
    <property type="protein sequence ID" value="KXZ18008.1"/>
    <property type="molecule type" value="Genomic_DNA"/>
</dbReference>
<dbReference type="Pfam" id="PF00072">
    <property type="entry name" value="Response_reg"/>
    <property type="match status" value="1"/>
</dbReference>
<keyword evidence="1" id="KW-0597">Phosphoprotein</keyword>
<dbReference type="PROSITE" id="PS50851">
    <property type="entry name" value="CHEW"/>
    <property type="match status" value="1"/>
</dbReference>
<dbReference type="Gene3D" id="2.30.30.40">
    <property type="entry name" value="SH3 Domains"/>
    <property type="match status" value="1"/>
</dbReference>
<dbReference type="SMART" id="SM00260">
    <property type="entry name" value="CheW"/>
    <property type="match status" value="1"/>
</dbReference>
<keyword evidence="5" id="KW-1185">Reference proteome</keyword>
<dbReference type="Gene3D" id="2.40.50.180">
    <property type="entry name" value="CheA-289, Domain 4"/>
    <property type="match status" value="1"/>
</dbReference>
<dbReference type="InterPro" id="IPR036061">
    <property type="entry name" value="CheW-like_dom_sf"/>
</dbReference>
<dbReference type="AlphaFoldDB" id="A0A150F650"/>
<evidence type="ECO:0000259" key="2">
    <source>
        <dbReference type="PROSITE" id="PS50110"/>
    </source>
</evidence>
<dbReference type="CDD" id="cd19924">
    <property type="entry name" value="REC_CheV-like"/>
    <property type="match status" value="1"/>
</dbReference>
<evidence type="ECO:0000256" key="1">
    <source>
        <dbReference type="PROSITE-ProRule" id="PRU00169"/>
    </source>
</evidence>
<dbReference type="OrthoDB" id="9806105at2"/>
<evidence type="ECO:0000313" key="5">
    <source>
        <dbReference type="Proteomes" id="UP000075430"/>
    </source>
</evidence>
<evidence type="ECO:0000259" key="3">
    <source>
        <dbReference type="PROSITE" id="PS50851"/>
    </source>
</evidence>
<dbReference type="CDD" id="cd00732">
    <property type="entry name" value="CheW"/>
    <property type="match status" value="1"/>
</dbReference>